<dbReference type="PRINTS" id="PR00162">
    <property type="entry name" value="RIESKE"/>
</dbReference>
<dbReference type="InterPro" id="IPR036922">
    <property type="entry name" value="Rieske_2Fe-2S_sf"/>
</dbReference>
<dbReference type="Pfam" id="PF00355">
    <property type="entry name" value="Rieske"/>
    <property type="match status" value="1"/>
</dbReference>
<dbReference type="SUPFAM" id="SSF51971">
    <property type="entry name" value="Nucleotide-binding domain"/>
    <property type="match status" value="1"/>
</dbReference>
<keyword evidence="5" id="KW-1015">Disulfide bond</keyword>
<dbReference type="CDD" id="cd03477">
    <property type="entry name" value="Rieske_YhfW_C"/>
    <property type="match status" value="1"/>
</dbReference>
<gene>
    <name evidence="7" type="ORF">IMZ08_07055</name>
</gene>
<dbReference type="InterPro" id="IPR006076">
    <property type="entry name" value="FAD-dep_OxRdtase"/>
</dbReference>
<dbReference type="PROSITE" id="PS51296">
    <property type="entry name" value="RIESKE"/>
    <property type="match status" value="1"/>
</dbReference>
<protein>
    <submittedName>
        <fullName evidence="7">FAD-dependent oxidoreductase</fullName>
    </submittedName>
</protein>
<dbReference type="EMBL" id="JADCLJ010000018">
    <property type="protein sequence ID" value="MBE4907810.1"/>
    <property type="molecule type" value="Genomic_DNA"/>
</dbReference>
<organism evidence="7 8">
    <name type="scientific">Litchfieldia luteola</name>
    <dbReference type="NCBI Taxonomy" id="682179"/>
    <lineage>
        <taxon>Bacteria</taxon>
        <taxon>Bacillati</taxon>
        <taxon>Bacillota</taxon>
        <taxon>Bacilli</taxon>
        <taxon>Bacillales</taxon>
        <taxon>Bacillaceae</taxon>
        <taxon>Litchfieldia</taxon>
    </lineage>
</organism>
<sequence length="509" mass="56696">MDQSESKLPQMPEPYWRSSVDLQSFPKLTSDQNVDVAIVGGGITGITAAYKLSKEGVKVALIDAGTILNGTTGHTTAKITSQHGLIYDQFISDFGEENAKLYYESTAQALEFIRETIHENNIDCDLTEEDAYIYTNSDDYISKLEKEFAAYQKLGINGELHDSIPLPFLKVKRALSIKKQAQYHPLKYLNHLTKIITDNGGSIYENTTAVDIENGPKPTVITRDGFKLNCNYVIVASHFPFNDFTGAYFARMYADRSYILGVTVEEEFPGGMYLSAESPTRSLRYTEMNGEKLILVSGESHKTGQGISTIKHYEALEQFSKDTFKVKEIPYRWSAQDYTTLDKLPYIGHATSIHENILIGTGYFKWGMTNGTTAGLLLSDIVLNRENRYKDLFSPQRFNADKSITKFVSINADVAKHLIKGKLENGNKSPEDLAVGEGSVVSVNGKRAGAFKNNDGELFVVDTTCTHMGCEVEWNSGDCTWDCPCHGSRFSFEGEVVEGPAKKPLKRIE</sequence>
<dbReference type="Pfam" id="PF01266">
    <property type="entry name" value="DAO"/>
    <property type="match status" value="1"/>
</dbReference>
<evidence type="ECO:0000256" key="3">
    <source>
        <dbReference type="ARBA" id="ARBA00023004"/>
    </source>
</evidence>
<evidence type="ECO:0000256" key="1">
    <source>
        <dbReference type="ARBA" id="ARBA00022714"/>
    </source>
</evidence>
<accession>A0ABR9QH55</accession>
<keyword evidence="4" id="KW-0411">Iron-sulfur</keyword>
<evidence type="ECO:0000256" key="5">
    <source>
        <dbReference type="ARBA" id="ARBA00023157"/>
    </source>
</evidence>
<evidence type="ECO:0000256" key="4">
    <source>
        <dbReference type="ARBA" id="ARBA00023014"/>
    </source>
</evidence>
<dbReference type="InterPro" id="IPR017941">
    <property type="entry name" value="Rieske_2Fe-2S"/>
</dbReference>
<name>A0ABR9QH55_9BACI</name>
<evidence type="ECO:0000313" key="7">
    <source>
        <dbReference type="EMBL" id="MBE4907810.1"/>
    </source>
</evidence>
<dbReference type="PANTHER" id="PTHR13847:SF274">
    <property type="entry name" value="RIESKE 2FE-2S IRON-SULFUR PROTEIN YHFW-RELATED"/>
    <property type="match status" value="1"/>
</dbReference>
<feature type="domain" description="Rieske" evidence="6">
    <location>
        <begin position="425"/>
        <end position="509"/>
    </location>
</feature>
<reference evidence="7 8" key="1">
    <citation type="submission" date="2020-10" db="EMBL/GenBank/DDBJ databases">
        <title>Bacillus sp. HD4P25, an endophyte from a halophyte.</title>
        <authorList>
            <person name="Sun J.-Q."/>
        </authorList>
    </citation>
    <scope>NUCLEOTIDE SEQUENCE [LARGE SCALE GENOMIC DNA]</scope>
    <source>
        <strain evidence="7 8">YIM 93174</strain>
    </source>
</reference>
<dbReference type="PANTHER" id="PTHR13847">
    <property type="entry name" value="SARCOSINE DEHYDROGENASE-RELATED"/>
    <property type="match status" value="1"/>
</dbReference>
<dbReference type="Gene3D" id="3.30.9.10">
    <property type="entry name" value="D-Amino Acid Oxidase, subunit A, domain 2"/>
    <property type="match status" value="1"/>
</dbReference>
<dbReference type="InterPro" id="IPR036188">
    <property type="entry name" value="FAD/NAD-bd_sf"/>
</dbReference>
<dbReference type="RefSeq" id="WP_193535285.1">
    <property type="nucleotide sequence ID" value="NZ_JADCLJ010000018.1"/>
</dbReference>
<keyword evidence="8" id="KW-1185">Reference proteome</keyword>
<dbReference type="Proteomes" id="UP001516662">
    <property type="component" value="Unassembled WGS sequence"/>
</dbReference>
<dbReference type="Gene3D" id="3.50.50.60">
    <property type="entry name" value="FAD/NAD(P)-binding domain"/>
    <property type="match status" value="1"/>
</dbReference>
<evidence type="ECO:0000259" key="6">
    <source>
        <dbReference type="PROSITE" id="PS51296"/>
    </source>
</evidence>
<comment type="caution">
    <text evidence="7">The sequence shown here is derived from an EMBL/GenBank/DDBJ whole genome shotgun (WGS) entry which is preliminary data.</text>
</comment>
<keyword evidence="3" id="KW-0408">Iron</keyword>
<keyword evidence="2" id="KW-0479">Metal-binding</keyword>
<evidence type="ECO:0000256" key="2">
    <source>
        <dbReference type="ARBA" id="ARBA00022723"/>
    </source>
</evidence>
<proteinExistence type="predicted"/>
<evidence type="ECO:0000313" key="8">
    <source>
        <dbReference type="Proteomes" id="UP001516662"/>
    </source>
</evidence>
<dbReference type="InterPro" id="IPR005805">
    <property type="entry name" value="Rieske_Fe-S_prot_C"/>
</dbReference>
<dbReference type="Gene3D" id="2.102.10.10">
    <property type="entry name" value="Rieske [2Fe-2S] iron-sulphur domain"/>
    <property type="match status" value="1"/>
</dbReference>
<keyword evidence="1" id="KW-0001">2Fe-2S</keyword>
<dbReference type="SUPFAM" id="SSF50022">
    <property type="entry name" value="ISP domain"/>
    <property type="match status" value="1"/>
</dbReference>
<dbReference type="InterPro" id="IPR038010">
    <property type="entry name" value="YhfW_C"/>
</dbReference>